<dbReference type="NCBIfam" id="TIGR00038">
    <property type="entry name" value="efp"/>
    <property type="match status" value="1"/>
</dbReference>
<evidence type="ECO:0000259" key="11">
    <source>
        <dbReference type="SMART" id="SM01185"/>
    </source>
</evidence>
<keyword evidence="6 7" id="KW-0648">Protein biosynthesis</keyword>
<evidence type="ECO:0000256" key="8">
    <source>
        <dbReference type="NCBIfam" id="TIGR00038"/>
    </source>
</evidence>
<dbReference type="SMART" id="SM00841">
    <property type="entry name" value="Elong-fact-P_C"/>
    <property type="match status" value="1"/>
</dbReference>
<dbReference type="PROSITE" id="PS01275">
    <property type="entry name" value="EFP"/>
    <property type="match status" value="1"/>
</dbReference>
<evidence type="ECO:0000256" key="7">
    <source>
        <dbReference type="HAMAP-Rule" id="MF_00141"/>
    </source>
</evidence>
<dbReference type="InterPro" id="IPR014722">
    <property type="entry name" value="Rib_uL2_dom2"/>
</dbReference>
<reference evidence="12" key="1">
    <citation type="journal article" date="2011" name="Environ. Microbiol.">
        <title>Genomic insights into the metabolic potential of the polycyclic aromatic hydrocarbon degrading sulfate-reducing Deltaproteobacterium N47.</title>
        <authorList>
            <person name="Bergmann F."/>
            <person name="Selesi D."/>
            <person name="Weinmaier T."/>
            <person name="Tischler P."/>
            <person name="Rattei T."/>
            <person name="Meckenstock R.U."/>
        </authorList>
    </citation>
    <scope>NUCLEOTIDE SEQUENCE</scope>
</reference>
<dbReference type="AlphaFoldDB" id="E1YJ96"/>
<evidence type="ECO:0000256" key="6">
    <source>
        <dbReference type="ARBA" id="ARBA00022917"/>
    </source>
</evidence>
<dbReference type="InterPro" id="IPR008991">
    <property type="entry name" value="Translation_prot_SH3-like_sf"/>
</dbReference>
<proteinExistence type="inferred from homology"/>
<keyword evidence="5 7" id="KW-0251">Elongation factor</keyword>
<evidence type="ECO:0000313" key="12">
    <source>
        <dbReference type="EMBL" id="CBX31350.1"/>
    </source>
</evidence>
<dbReference type="CDD" id="cd04470">
    <property type="entry name" value="S1_EF-P_repeat_1"/>
    <property type="match status" value="1"/>
</dbReference>
<comment type="similarity">
    <text evidence="3 7 9">Belongs to the elongation factor P family.</text>
</comment>
<name>E1YJ96_9BACT</name>
<evidence type="ECO:0000259" key="10">
    <source>
        <dbReference type="SMART" id="SM00841"/>
    </source>
</evidence>
<organism evidence="12">
    <name type="scientific">uncultured Desulfobacterium sp</name>
    <dbReference type="NCBI Taxonomy" id="201089"/>
    <lineage>
        <taxon>Bacteria</taxon>
        <taxon>Pseudomonadati</taxon>
        <taxon>Thermodesulfobacteriota</taxon>
        <taxon>Desulfobacteria</taxon>
        <taxon>Desulfobacterales</taxon>
        <taxon>Desulfobacteriaceae</taxon>
        <taxon>Desulfobacterium</taxon>
        <taxon>environmental samples</taxon>
    </lineage>
</organism>
<dbReference type="FunFam" id="2.40.50.140:FF:000004">
    <property type="entry name" value="Elongation factor P"/>
    <property type="match status" value="1"/>
</dbReference>
<dbReference type="NCBIfam" id="NF001810">
    <property type="entry name" value="PRK00529.1"/>
    <property type="match status" value="1"/>
</dbReference>
<dbReference type="EMBL" id="FR695877">
    <property type="protein sequence ID" value="CBX31350.1"/>
    <property type="molecule type" value="Genomic_DNA"/>
</dbReference>
<dbReference type="SUPFAM" id="SSF50104">
    <property type="entry name" value="Translation proteins SH3-like domain"/>
    <property type="match status" value="1"/>
</dbReference>
<dbReference type="SUPFAM" id="SSF50249">
    <property type="entry name" value="Nucleic acid-binding proteins"/>
    <property type="match status" value="2"/>
</dbReference>
<dbReference type="InterPro" id="IPR011768">
    <property type="entry name" value="Transl_elongation_fac_P"/>
</dbReference>
<dbReference type="PANTHER" id="PTHR30053">
    <property type="entry name" value="ELONGATION FACTOR P"/>
    <property type="match status" value="1"/>
</dbReference>
<keyword evidence="4 7" id="KW-0963">Cytoplasm</keyword>
<dbReference type="Gene3D" id="2.40.50.140">
    <property type="entry name" value="Nucleic acid-binding proteins"/>
    <property type="match status" value="2"/>
</dbReference>
<evidence type="ECO:0000256" key="3">
    <source>
        <dbReference type="ARBA" id="ARBA00009479"/>
    </source>
</evidence>
<comment type="function">
    <text evidence="7">Involved in peptide bond synthesis. Stimulates efficient translation and peptide-bond synthesis on native or reconstituted 70S ribosomes in vitro. Probably functions indirectly by altering the affinity of the ribosome for aminoacyl-tRNA, thus increasing their reactivity as acceptors for peptidyl transferase.</text>
</comment>
<comment type="subcellular location">
    <subcellularLocation>
        <location evidence="1 7">Cytoplasm</location>
    </subcellularLocation>
</comment>
<evidence type="ECO:0000256" key="1">
    <source>
        <dbReference type="ARBA" id="ARBA00004496"/>
    </source>
</evidence>
<dbReference type="InterPro" id="IPR013185">
    <property type="entry name" value="Transl_elong_KOW-like"/>
</dbReference>
<dbReference type="Pfam" id="PF08207">
    <property type="entry name" value="EFP_N"/>
    <property type="match status" value="1"/>
</dbReference>
<dbReference type="GO" id="GO:0005829">
    <property type="term" value="C:cytosol"/>
    <property type="evidence" value="ECO:0007669"/>
    <property type="project" value="UniProtKB-ARBA"/>
</dbReference>
<sequence>MYESGDLKKGLKIEIDGDPYVIVQFDFVKPGKGQALYKCKLKNMINGTQFDRTYRSGEKFNEAQLEEQEMEYLYSDGSSYCFMNTTTYSQEFLTSAQVGDAIHFLKENTTCNALFFGEKAIGLTLPNFINLKIIKADPWAKGDTAAGSTKPATLETGYVVQVPPFIEEGEYIRIDTRTGQYVERVKNKN</sequence>
<dbReference type="SMART" id="SM01185">
    <property type="entry name" value="EFP"/>
    <property type="match status" value="1"/>
</dbReference>
<evidence type="ECO:0000256" key="2">
    <source>
        <dbReference type="ARBA" id="ARBA00004815"/>
    </source>
</evidence>
<dbReference type="Pfam" id="PF01132">
    <property type="entry name" value="EFP"/>
    <property type="match status" value="1"/>
</dbReference>
<dbReference type="PIRSF" id="PIRSF005901">
    <property type="entry name" value="EF-P"/>
    <property type="match status" value="1"/>
</dbReference>
<dbReference type="InterPro" id="IPR020599">
    <property type="entry name" value="Transl_elong_fac_P/YeiP"/>
</dbReference>
<dbReference type="InterPro" id="IPR013852">
    <property type="entry name" value="Transl_elong_P/YeiP_CS"/>
</dbReference>
<dbReference type="InterPro" id="IPR012340">
    <property type="entry name" value="NA-bd_OB-fold"/>
</dbReference>
<dbReference type="GO" id="GO:0043043">
    <property type="term" value="P:peptide biosynthetic process"/>
    <property type="evidence" value="ECO:0007669"/>
    <property type="project" value="InterPro"/>
</dbReference>
<protein>
    <recommendedName>
        <fullName evidence="7 8">Elongation factor P</fullName>
        <shortName evidence="7">EF-P</shortName>
    </recommendedName>
</protein>
<dbReference type="PANTHER" id="PTHR30053:SF12">
    <property type="entry name" value="ELONGATION FACTOR P (EF-P) FAMILY PROTEIN"/>
    <property type="match status" value="1"/>
</dbReference>
<dbReference type="UniPathway" id="UPA00345"/>
<evidence type="ECO:0000256" key="9">
    <source>
        <dbReference type="RuleBase" id="RU004389"/>
    </source>
</evidence>
<dbReference type="CDD" id="cd05794">
    <property type="entry name" value="S1_EF-P_repeat_2"/>
    <property type="match status" value="1"/>
</dbReference>
<dbReference type="FunFam" id="2.40.50.140:FF:000009">
    <property type="entry name" value="Elongation factor P"/>
    <property type="match status" value="1"/>
</dbReference>
<dbReference type="FunFam" id="2.30.30.30:FF:000003">
    <property type="entry name" value="Elongation factor P"/>
    <property type="match status" value="1"/>
</dbReference>
<accession>E1YJ96</accession>
<evidence type="ECO:0000256" key="5">
    <source>
        <dbReference type="ARBA" id="ARBA00022768"/>
    </source>
</evidence>
<dbReference type="HAMAP" id="MF_00141">
    <property type="entry name" value="EF_P"/>
    <property type="match status" value="1"/>
</dbReference>
<feature type="domain" description="Elongation factor P C-terminal" evidence="10">
    <location>
        <begin position="129"/>
        <end position="184"/>
    </location>
</feature>
<comment type="pathway">
    <text evidence="2 7">Protein biosynthesis; polypeptide chain elongation.</text>
</comment>
<feature type="domain" description="Translation elongation factor P/YeiP central" evidence="11">
    <location>
        <begin position="67"/>
        <end position="121"/>
    </location>
</feature>
<evidence type="ECO:0000256" key="4">
    <source>
        <dbReference type="ARBA" id="ARBA00022490"/>
    </source>
</evidence>
<dbReference type="GO" id="GO:0003746">
    <property type="term" value="F:translation elongation factor activity"/>
    <property type="evidence" value="ECO:0007669"/>
    <property type="project" value="UniProtKB-UniRule"/>
</dbReference>
<dbReference type="Gene3D" id="2.30.30.30">
    <property type="match status" value="1"/>
</dbReference>
<dbReference type="InterPro" id="IPR015365">
    <property type="entry name" value="Elong-fact-P_C"/>
</dbReference>
<dbReference type="InterPro" id="IPR001059">
    <property type="entry name" value="Transl_elong_P/YeiP_cen"/>
</dbReference>
<dbReference type="Pfam" id="PF09285">
    <property type="entry name" value="Elong-fact-P_C"/>
    <property type="match status" value="1"/>
</dbReference>
<gene>
    <name evidence="7" type="primary">efp</name>
    <name evidence="12" type="ORF">N47_E48620</name>
</gene>